<dbReference type="RefSeq" id="WP_128119090.1">
    <property type="nucleotide sequence ID" value="NZ_CP076683.1"/>
</dbReference>
<dbReference type="Proteomes" id="UP000252554">
    <property type="component" value="Unassembled WGS sequence"/>
</dbReference>
<proteinExistence type="predicted"/>
<keyword evidence="1" id="KW-0902">Two-component regulatory system</keyword>
<feature type="domain" description="HPt" evidence="3">
    <location>
        <begin position="29"/>
        <end position="122"/>
    </location>
</feature>
<dbReference type="SUPFAM" id="SSF47226">
    <property type="entry name" value="Histidine-containing phosphotransfer domain, HPT domain"/>
    <property type="match status" value="1"/>
</dbReference>
<dbReference type="PROSITE" id="PS50894">
    <property type="entry name" value="HPT"/>
    <property type="match status" value="1"/>
</dbReference>
<dbReference type="InterPro" id="IPR008207">
    <property type="entry name" value="Sig_transdc_His_kin_Hpt_dom"/>
</dbReference>
<dbReference type="CDD" id="cd00088">
    <property type="entry name" value="HPT"/>
    <property type="match status" value="1"/>
</dbReference>
<dbReference type="EMBL" id="QNTV01000001">
    <property type="protein sequence ID" value="RBA62412.1"/>
    <property type="molecule type" value="Genomic_DNA"/>
</dbReference>
<reference evidence="4 7" key="2">
    <citation type="submission" date="2021-06" db="EMBL/GenBank/DDBJ databases">
        <title>Microbial metabolic specificity influences pelagic lipid remineralization.</title>
        <authorList>
            <person name="Behrendt L."/>
            <person name="Hunter J.E."/>
            <person name="Alcolombri U."/>
            <person name="Smriga S."/>
            <person name="Mincer T."/>
            <person name="Lowenstein D.P."/>
            <person name="Peaudecerf F.J."/>
            <person name="Fernandez V.I."/>
            <person name="Fredricks H."/>
            <person name="Almblad H."/>
            <person name="Harrison J.J."/>
            <person name="Stocker R."/>
            <person name="Van Mooy B.A.S."/>
        </authorList>
    </citation>
    <scope>NUCLEOTIDE SEQUENCE [LARGE SCALE GENOMIC DNA]</scope>
    <source>
        <strain evidence="4 7">A252</strain>
    </source>
</reference>
<dbReference type="AlphaFoldDB" id="A0A365PZN8"/>
<dbReference type="Proteomes" id="UP000683436">
    <property type="component" value="Chromosome"/>
</dbReference>
<dbReference type="Pfam" id="PF01627">
    <property type="entry name" value="Hpt"/>
    <property type="match status" value="1"/>
</dbReference>
<evidence type="ECO:0000259" key="3">
    <source>
        <dbReference type="PROSITE" id="PS50894"/>
    </source>
</evidence>
<keyword evidence="7" id="KW-1185">Reference proteome</keyword>
<reference evidence="5 6" key="1">
    <citation type="submission" date="2018-06" db="EMBL/GenBank/DDBJ databases">
        <title>Whole genome sequencing of four bacterial strains from South Shetland trench revealing bio-synthetic gene clusters.</title>
        <authorList>
            <person name="Abdel-Mageed W.M."/>
            <person name="Lehri B."/>
            <person name="Jarmusch S.A."/>
            <person name="Miranda K."/>
            <person name="Goodfellow M."/>
            <person name="Jaspars M."/>
            <person name="Karlyshev A.V."/>
        </authorList>
    </citation>
    <scope>NUCLEOTIDE SEQUENCE [LARGE SCALE GENOMIC DNA]</scope>
    <source>
        <strain evidence="5 6">SST2</strain>
    </source>
</reference>
<evidence type="ECO:0000313" key="6">
    <source>
        <dbReference type="Proteomes" id="UP000252554"/>
    </source>
</evidence>
<dbReference type="Gene3D" id="1.20.120.160">
    <property type="entry name" value="HPT domain"/>
    <property type="match status" value="1"/>
</dbReference>
<evidence type="ECO:0000313" key="5">
    <source>
        <dbReference type="EMBL" id="RBA62412.1"/>
    </source>
</evidence>
<gene>
    <name evidence="5" type="ORF">DQ403_02215</name>
    <name evidence="4" type="ORF">KQ248_12335</name>
</gene>
<dbReference type="GO" id="GO:0000160">
    <property type="term" value="P:phosphorelay signal transduction system"/>
    <property type="evidence" value="ECO:0007669"/>
    <property type="project" value="UniProtKB-KW"/>
</dbReference>
<dbReference type="EMBL" id="CP076683">
    <property type="protein sequence ID" value="QWV15356.1"/>
    <property type="molecule type" value="Genomic_DNA"/>
</dbReference>
<dbReference type="InterPro" id="IPR036641">
    <property type="entry name" value="HPT_dom_sf"/>
</dbReference>
<name>A0A365PZN8_9GAMM</name>
<evidence type="ECO:0000313" key="4">
    <source>
        <dbReference type="EMBL" id="QWV15356.1"/>
    </source>
</evidence>
<accession>A0A365PZN8</accession>
<sequence length="130" mass="14676">MHNPPFTARSISVAEHLDTSVLVTLQEVMEAEYPVLLDTFLVDSEERLRLLQAACRSGEAESLRQAAHSFKGSCSNMGAAMLAELCREMEESARRDQLDEAPVLIERIEREFAIVRILYRAERQRWGGPG</sequence>
<evidence type="ECO:0000256" key="2">
    <source>
        <dbReference type="PROSITE-ProRule" id="PRU00110"/>
    </source>
</evidence>
<organism evidence="5 6">
    <name type="scientific">Stutzerimonas zhaodongensis</name>
    <dbReference type="NCBI Taxonomy" id="1176257"/>
    <lineage>
        <taxon>Bacteria</taxon>
        <taxon>Pseudomonadati</taxon>
        <taxon>Pseudomonadota</taxon>
        <taxon>Gammaproteobacteria</taxon>
        <taxon>Pseudomonadales</taxon>
        <taxon>Pseudomonadaceae</taxon>
        <taxon>Stutzerimonas</taxon>
    </lineage>
</organism>
<protein>
    <submittedName>
        <fullName evidence="5">Hpt domain-containing protein</fullName>
    </submittedName>
</protein>
<dbReference type="SMART" id="SM00073">
    <property type="entry name" value="HPT"/>
    <property type="match status" value="1"/>
</dbReference>
<evidence type="ECO:0000313" key="7">
    <source>
        <dbReference type="Proteomes" id="UP000683436"/>
    </source>
</evidence>
<dbReference type="GO" id="GO:0004672">
    <property type="term" value="F:protein kinase activity"/>
    <property type="evidence" value="ECO:0007669"/>
    <property type="project" value="UniProtKB-ARBA"/>
</dbReference>
<feature type="modified residue" description="Phosphohistidine" evidence="2">
    <location>
        <position position="68"/>
    </location>
</feature>
<evidence type="ECO:0000256" key="1">
    <source>
        <dbReference type="ARBA" id="ARBA00023012"/>
    </source>
</evidence>
<keyword evidence="2" id="KW-0597">Phosphoprotein</keyword>